<proteinExistence type="inferred from homology"/>
<dbReference type="PANTHER" id="PTHR42886">
    <property type="entry name" value="RE40534P-RELATED"/>
    <property type="match status" value="1"/>
</dbReference>
<dbReference type="InterPro" id="IPR029058">
    <property type="entry name" value="AB_hydrolase_fold"/>
</dbReference>
<dbReference type="GO" id="GO:0005739">
    <property type="term" value="C:mitochondrion"/>
    <property type="evidence" value="ECO:0007669"/>
    <property type="project" value="TreeGrafter"/>
</dbReference>
<dbReference type="GO" id="GO:0042171">
    <property type="term" value="F:lysophosphatidic acid acyltransferase activity"/>
    <property type="evidence" value="ECO:0007669"/>
    <property type="project" value="TreeGrafter"/>
</dbReference>
<feature type="domain" description="AB hydrolase-1" evidence="3">
    <location>
        <begin position="63"/>
        <end position="332"/>
    </location>
</feature>
<name>A0A0B7B3J1_9EUPU</name>
<evidence type="ECO:0000256" key="2">
    <source>
        <dbReference type="SAM" id="MobiDB-lite"/>
    </source>
</evidence>
<dbReference type="SUPFAM" id="SSF53474">
    <property type="entry name" value="alpha/beta-Hydrolases"/>
    <property type="match status" value="1"/>
</dbReference>
<accession>A0A0B7B3J1</accession>
<dbReference type="PANTHER" id="PTHR42886:SF29">
    <property type="entry name" value="PUMMELIG, ISOFORM A"/>
    <property type="match status" value="1"/>
</dbReference>
<dbReference type="AlphaFoldDB" id="A0A0B7B3J1"/>
<dbReference type="Gene3D" id="3.40.50.1820">
    <property type="entry name" value="alpha/beta hydrolase"/>
    <property type="match status" value="1"/>
</dbReference>
<comment type="similarity">
    <text evidence="1">Belongs to the peptidase S33 family. ABHD4/ABHD5 subfamily.</text>
</comment>
<sequence>MFHSLMKLRWTPSSRSWLLSLDKRIREQIIHPNNGKMVEVTYGKDVHTIWTVTVKGGQSDTIPLVIFHGMGGGCNMFLNNIDALAEKRDVILIDLPGFGLSSRPELRVKKEGYWRVDTTVDDIDEFYADVLNLWFEEMGLERVVLLGHSYGGYISSVYCLKYPKRVKHLILADPWGFPPEPTEAEKRPFMRRKSVVLLSKVLTKMNLFTPLRVLGPFGPFVLNYLRADLRRKFSSFFADNTFSDYFYALNTCDSPSGEVGFSRVSVRFGWAVKPIVERVHNWAEDLDVTFIYGARSWVDSSSGRVTQELRPGSYVDVQVIVDAGHHVYADRPKAFNDMVQKICEAIDDGRQPSITDEYKQRNKALSKLLRRPSCESYEETYNEDNGVRHRRSMSAHELSSHQEMDLEEELDEQGVVEKVQFSLQTVPGEVEECSPSVDHNVVPEPSVPVNAFI</sequence>
<dbReference type="EMBL" id="HACG01040552">
    <property type="protein sequence ID" value="CEK87417.1"/>
    <property type="molecule type" value="Transcribed_RNA"/>
</dbReference>
<dbReference type="GO" id="GO:0005811">
    <property type="term" value="C:lipid droplet"/>
    <property type="evidence" value="ECO:0007669"/>
    <property type="project" value="TreeGrafter"/>
</dbReference>
<evidence type="ECO:0000313" key="4">
    <source>
        <dbReference type="EMBL" id="CEK87417.1"/>
    </source>
</evidence>
<feature type="region of interest" description="Disordered" evidence="2">
    <location>
        <begin position="380"/>
        <end position="405"/>
    </location>
</feature>
<evidence type="ECO:0000259" key="3">
    <source>
        <dbReference type="Pfam" id="PF00561"/>
    </source>
</evidence>
<dbReference type="GO" id="GO:0006654">
    <property type="term" value="P:phosphatidic acid biosynthetic process"/>
    <property type="evidence" value="ECO:0007669"/>
    <property type="project" value="TreeGrafter"/>
</dbReference>
<reference evidence="4" key="1">
    <citation type="submission" date="2014-12" db="EMBL/GenBank/DDBJ databases">
        <title>Insight into the proteome of Arion vulgaris.</title>
        <authorList>
            <person name="Aradska J."/>
            <person name="Bulat T."/>
            <person name="Smidak R."/>
            <person name="Sarate P."/>
            <person name="Gangsoo J."/>
            <person name="Sialana F."/>
            <person name="Bilban M."/>
            <person name="Lubec G."/>
        </authorList>
    </citation>
    <scope>NUCLEOTIDE SEQUENCE</scope>
    <source>
        <tissue evidence="4">Skin</tissue>
    </source>
</reference>
<protein>
    <recommendedName>
        <fullName evidence="3">AB hydrolase-1 domain-containing protein</fullName>
    </recommendedName>
</protein>
<dbReference type="GO" id="GO:0055088">
    <property type="term" value="P:lipid homeostasis"/>
    <property type="evidence" value="ECO:0007669"/>
    <property type="project" value="TreeGrafter"/>
</dbReference>
<dbReference type="Pfam" id="PF00561">
    <property type="entry name" value="Abhydrolase_1"/>
    <property type="match status" value="1"/>
</dbReference>
<organism evidence="4">
    <name type="scientific">Arion vulgaris</name>
    <dbReference type="NCBI Taxonomy" id="1028688"/>
    <lineage>
        <taxon>Eukaryota</taxon>
        <taxon>Metazoa</taxon>
        <taxon>Spiralia</taxon>
        <taxon>Lophotrochozoa</taxon>
        <taxon>Mollusca</taxon>
        <taxon>Gastropoda</taxon>
        <taxon>Heterobranchia</taxon>
        <taxon>Euthyneura</taxon>
        <taxon>Panpulmonata</taxon>
        <taxon>Eupulmonata</taxon>
        <taxon>Stylommatophora</taxon>
        <taxon>Helicina</taxon>
        <taxon>Arionoidea</taxon>
        <taxon>Arionidae</taxon>
        <taxon>Arion</taxon>
    </lineage>
</organism>
<gene>
    <name evidence="4" type="primary">ORF159107</name>
</gene>
<evidence type="ECO:0000256" key="1">
    <source>
        <dbReference type="ARBA" id="ARBA00038097"/>
    </source>
</evidence>
<dbReference type="InterPro" id="IPR000073">
    <property type="entry name" value="AB_hydrolase_1"/>
</dbReference>
<dbReference type="GO" id="GO:0052689">
    <property type="term" value="F:carboxylic ester hydrolase activity"/>
    <property type="evidence" value="ECO:0007669"/>
    <property type="project" value="TreeGrafter"/>
</dbReference>